<accession>Q99D17</accession>
<proteinExistence type="predicted"/>
<organism evidence="1 2">
    <name type="scientific">Bovine herpesvirus 4 (strain DN-599)</name>
    <name type="common">BoHV-4</name>
    <name type="synonym">Movar virus</name>
    <dbReference type="NCBI Taxonomy" id="10355"/>
    <lineage>
        <taxon>Viruses</taxon>
        <taxon>Duplodnaviria</taxon>
        <taxon>Heunggongvirae</taxon>
        <taxon>Peploviricota</taxon>
        <taxon>Herviviricetes</taxon>
        <taxon>Herpesvirales</taxon>
        <taxon>Orthoherpesviridae</taxon>
        <taxon>Gammaherpesvirinae</taxon>
        <taxon>Rhadinovirus</taxon>
        <taxon>Rhadinovirus bovinegamma4</taxon>
    </lineage>
</organism>
<protein>
    <submittedName>
        <fullName evidence="1">Uncharacterized protein</fullName>
    </submittedName>
</protein>
<organismHost>
    <name type="scientific">Felis catus</name>
    <name type="common">Cat</name>
    <name type="synonym">Felis silvestris catus</name>
    <dbReference type="NCBI Taxonomy" id="9685"/>
</organismHost>
<organismHost>
    <name type="scientific">Bos taurus</name>
    <name type="common">Bovine</name>
    <dbReference type="NCBI Taxonomy" id="9913"/>
</organismHost>
<sequence>METISINCSLGDIPNNFFIPNTSSFFVVMNPMMFHDLCCTNMVYRITGNFWGVGRLREECWFIFLEICHCFTHWNCLCFTHCLLMVVWGDVIALSRNFFFSGDHSTPARQGPYLNS</sequence>
<dbReference type="RefSeq" id="NP_076506.1">
    <property type="nucleotide sequence ID" value="NC_002665.1"/>
</dbReference>
<evidence type="ECO:0000313" key="1">
    <source>
        <dbReference type="EMBL" id="AAK07933.1"/>
    </source>
</evidence>
<dbReference type="KEGG" id="vg:1684894"/>
<evidence type="ECO:0000313" key="2">
    <source>
        <dbReference type="Proteomes" id="UP000109731"/>
    </source>
</evidence>
<organismHost>
    <name type="scientific">Panthera leo</name>
    <name type="common">Lion</name>
    <dbReference type="NCBI Taxonomy" id="9689"/>
</organismHost>
<dbReference type="EMBL" id="AF318573">
    <property type="protein sequence ID" value="AAK07933.1"/>
    <property type="molecule type" value="Genomic_DNA"/>
</dbReference>
<reference evidence="1 2" key="1">
    <citation type="journal article" date="2001" name="J. Virol.">
        <title>Genome sequence of bovine herpesvirus 4, a bovine Rhadinovirus, and identification of an origin of DNA replication.</title>
        <authorList>
            <person name="Zimmermann W."/>
            <person name="Broll H."/>
            <person name="Ehlers B."/>
            <person name="Buhk H.-J."/>
            <person name="Rosenthal A."/>
            <person name="Goltz M."/>
        </authorList>
    </citation>
    <scope>NUCLEOTIDE SEQUENCE [LARGE SCALE GENOMIC DNA]</scope>
</reference>
<dbReference type="GeneID" id="1684894"/>
<keyword evidence="2" id="KW-1185">Reference proteome</keyword>
<dbReference type="Proteomes" id="UP000109731">
    <property type="component" value="Segment"/>
</dbReference>
<name>Q99D17_BHV4D</name>